<dbReference type="EMBL" id="JALBUU010000004">
    <property type="protein sequence ID" value="MCI0753609.1"/>
    <property type="molecule type" value="Genomic_DNA"/>
</dbReference>
<organism evidence="3 4">
    <name type="scientific">Teichococcus vastitatis</name>
    <dbReference type="NCBI Taxonomy" id="2307076"/>
    <lineage>
        <taxon>Bacteria</taxon>
        <taxon>Pseudomonadati</taxon>
        <taxon>Pseudomonadota</taxon>
        <taxon>Alphaproteobacteria</taxon>
        <taxon>Acetobacterales</taxon>
        <taxon>Roseomonadaceae</taxon>
        <taxon>Roseomonas</taxon>
    </lineage>
</organism>
<feature type="region of interest" description="Disordered" evidence="1">
    <location>
        <begin position="157"/>
        <end position="243"/>
    </location>
</feature>
<dbReference type="RefSeq" id="WP_241792788.1">
    <property type="nucleotide sequence ID" value="NZ_JALBUU010000004.1"/>
</dbReference>
<protein>
    <submittedName>
        <fullName evidence="3">DUF4115 domain-containing protein</fullName>
    </submittedName>
</protein>
<gene>
    <name evidence="3" type="ORF">MON41_07545</name>
</gene>
<evidence type="ECO:0000313" key="4">
    <source>
        <dbReference type="Proteomes" id="UP001201985"/>
    </source>
</evidence>
<proteinExistence type="predicted"/>
<reference evidence="3 4" key="1">
    <citation type="submission" date="2022-03" db="EMBL/GenBank/DDBJ databases">
        <title>Complete genome analysis of Roseomonas KG 17.1 : a prolific producer of plant growth promoters.</title>
        <authorList>
            <person name="Saadouli I."/>
            <person name="Najjari A."/>
            <person name="Mosbah A."/>
            <person name="Ouzari H.I."/>
        </authorList>
    </citation>
    <scope>NUCLEOTIDE SEQUENCE [LARGE SCALE GENOMIC DNA]</scope>
    <source>
        <strain evidence="3 4">KG17-1</strain>
    </source>
</reference>
<feature type="compositionally biased region" description="Pro residues" evidence="1">
    <location>
        <begin position="230"/>
        <end position="239"/>
    </location>
</feature>
<evidence type="ECO:0000313" key="3">
    <source>
        <dbReference type="EMBL" id="MCI0753609.1"/>
    </source>
</evidence>
<dbReference type="Pfam" id="PF13413">
    <property type="entry name" value="HTH_25"/>
    <property type="match status" value="1"/>
</dbReference>
<name>A0ABS9W4R9_9PROT</name>
<dbReference type="InterPro" id="IPR050400">
    <property type="entry name" value="Bact_Cytoskel_RodZ"/>
</dbReference>
<evidence type="ECO:0000259" key="2">
    <source>
        <dbReference type="Pfam" id="PF13464"/>
    </source>
</evidence>
<dbReference type="Proteomes" id="UP001201985">
    <property type="component" value="Unassembled WGS sequence"/>
</dbReference>
<sequence>MAYDLKRNPSAQAPSAEAVRVGDDLRQARLALGTGLDELSARLRIHRRYLEALEEGRWRELPGAAYGAGFIRSYAQAVGIDAADAVRRYRDMVGPQGRGRDLVFPEPVPDRGVPSGALILLGLVVALGGYGAWHSWSGSSARTVDEVASLPPALDQVARDAGQPPLPRPQSMPLHPEPTRPEPPRPEASAAAQQAAAPASMPATTEREPAGPAMVLAPPADPPSILVAPSTPPAAPKEPQPAATAGFQLRAVQESWIQVRDPGSNRVLLSRLLRAGEAWAVPQRDGLLLTTGRVEALAVEVDGAPSAAFANQMGVRRDILLDAERLKAAAPGQIPVR</sequence>
<accession>A0ABS9W4R9</accession>
<dbReference type="InterPro" id="IPR025194">
    <property type="entry name" value="RodZ-like_C"/>
</dbReference>
<feature type="compositionally biased region" description="Low complexity" evidence="1">
    <location>
        <begin position="187"/>
        <end position="204"/>
    </location>
</feature>
<dbReference type="Gene3D" id="1.10.260.40">
    <property type="entry name" value="lambda repressor-like DNA-binding domains"/>
    <property type="match status" value="1"/>
</dbReference>
<feature type="domain" description="Cytoskeleton protein RodZ-like C-terminal" evidence="2">
    <location>
        <begin position="248"/>
        <end position="310"/>
    </location>
</feature>
<evidence type="ECO:0000256" key="1">
    <source>
        <dbReference type="SAM" id="MobiDB-lite"/>
    </source>
</evidence>
<dbReference type="InterPro" id="IPR010982">
    <property type="entry name" value="Lambda_DNA-bd_dom_sf"/>
</dbReference>
<dbReference type="PANTHER" id="PTHR34475">
    <property type="match status" value="1"/>
</dbReference>
<keyword evidence="4" id="KW-1185">Reference proteome</keyword>
<dbReference type="PANTHER" id="PTHR34475:SF1">
    <property type="entry name" value="CYTOSKELETON PROTEIN RODZ"/>
    <property type="match status" value="1"/>
</dbReference>
<comment type="caution">
    <text evidence="3">The sequence shown here is derived from an EMBL/GenBank/DDBJ whole genome shotgun (WGS) entry which is preliminary data.</text>
</comment>
<dbReference type="Pfam" id="PF13464">
    <property type="entry name" value="RodZ_C"/>
    <property type="match status" value="1"/>
</dbReference>